<accession>A0A7J7IA08</accession>
<organism evidence="1 2">
    <name type="scientific">Camellia sinensis</name>
    <name type="common">Tea plant</name>
    <name type="synonym">Thea sinensis</name>
    <dbReference type="NCBI Taxonomy" id="4442"/>
    <lineage>
        <taxon>Eukaryota</taxon>
        <taxon>Viridiplantae</taxon>
        <taxon>Streptophyta</taxon>
        <taxon>Embryophyta</taxon>
        <taxon>Tracheophyta</taxon>
        <taxon>Spermatophyta</taxon>
        <taxon>Magnoliopsida</taxon>
        <taxon>eudicotyledons</taxon>
        <taxon>Gunneridae</taxon>
        <taxon>Pentapetalae</taxon>
        <taxon>asterids</taxon>
        <taxon>Ericales</taxon>
        <taxon>Theaceae</taxon>
        <taxon>Camellia</taxon>
    </lineage>
</organism>
<proteinExistence type="predicted"/>
<gene>
    <name evidence="1" type="ORF">HYC85_003029</name>
</gene>
<reference evidence="2" key="1">
    <citation type="journal article" date="2020" name="Nat. Commun.">
        <title>Genome assembly of wild tea tree DASZ reveals pedigree and selection history of tea varieties.</title>
        <authorList>
            <person name="Zhang W."/>
            <person name="Zhang Y."/>
            <person name="Qiu H."/>
            <person name="Guo Y."/>
            <person name="Wan H."/>
            <person name="Zhang X."/>
            <person name="Scossa F."/>
            <person name="Alseekh S."/>
            <person name="Zhang Q."/>
            <person name="Wang P."/>
            <person name="Xu L."/>
            <person name="Schmidt M.H."/>
            <person name="Jia X."/>
            <person name="Li D."/>
            <person name="Zhu A."/>
            <person name="Guo F."/>
            <person name="Chen W."/>
            <person name="Ni D."/>
            <person name="Usadel B."/>
            <person name="Fernie A.R."/>
            <person name="Wen W."/>
        </authorList>
    </citation>
    <scope>NUCLEOTIDE SEQUENCE [LARGE SCALE GENOMIC DNA]</scope>
    <source>
        <strain evidence="2">cv. G240</strain>
    </source>
</reference>
<comment type="caution">
    <text evidence="1">The sequence shown here is derived from an EMBL/GenBank/DDBJ whole genome shotgun (WGS) entry which is preliminary data.</text>
</comment>
<protein>
    <submittedName>
        <fullName evidence="1">Uncharacterized protein</fullName>
    </submittedName>
</protein>
<dbReference type="Proteomes" id="UP000593564">
    <property type="component" value="Unassembled WGS sequence"/>
</dbReference>
<dbReference type="EMBL" id="JACBKZ010000001">
    <property type="protein sequence ID" value="KAF5961820.1"/>
    <property type="molecule type" value="Genomic_DNA"/>
</dbReference>
<name>A0A7J7IA08_CAMSI</name>
<evidence type="ECO:0000313" key="2">
    <source>
        <dbReference type="Proteomes" id="UP000593564"/>
    </source>
</evidence>
<dbReference type="AlphaFoldDB" id="A0A7J7IA08"/>
<sequence>MDMIHPLNVDCRLSICSTFNSSQDELMFIKNAIFPALANFQIIHRHGVILFLILKVGPERRWSRVKVVTRSMPRCDSRESGNKLVRFYCTSKQGPFRFLSV</sequence>
<keyword evidence="2" id="KW-1185">Reference proteome</keyword>
<evidence type="ECO:0000313" key="1">
    <source>
        <dbReference type="EMBL" id="KAF5961820.1"/>
    </source>
</evidence>
<reference evidence="1 2" key="2">
    <citation type="submission" date="2020-07" db="EMBL/GenBank/DDBJ databases">
        <title>Genome assembly of wild tea tree DASZ reveals pedigree and selection history of tea varieties.</title>
        <authorList>
            <person name="Zhang W."/>
        </authorList>
    </citation>
    <scope>NUCLEOTIDE SEQUENCE [LARGE SCALE GENOMIC DNA]</scope>
    <source>
        <strain evidence="2">cv. G240</strain>
        <tissue evidence="1">Leaf</tissue>
    </source>
</reference>